<comment type="pathway">
    <text evidence="4 6">Amino-acid biosynthesis; L-proline biosynthesis; L-proline from L-glutamate 5-semialdehyde: step 1/1.</text>
</comment>
<dbReference type="PANTHER" id="PTHR11645:SF0">
    <property type="entry name" value="PYRROLINE-5-CARBOXYLATE REDUCTASE 3"/>
    <property type="match status" value="1"/>
</dbReference>
<dbReference type="InterPro" id="IPR036291">
    <property type="entry name" value="NAD(P)-bd_dom_sf"/>
</dbReference>
<feature type="domain" description="Pyrroline-5-carboxylate reductase catalytic N-terminal" evidence="7">
    <location>
        <begin position="3"/>
        <end position="99"/>
    </location>
</feature>
<gene>
    <name evidence="4" type="primary">proC</name>
    <name evidence="9" type="ORF">JOE42_002937</name>
</gene>
<evidence type="ECO:0000256" key="4">
    <source>
        <dbReference type="HAMAP-Rule" id="MF_01925"/>
    </source>
</evidence>
<dbReference type="Pfam" id="PF14748">
    <property type="entry name" value="P5CR_dimer"/>
    <property type="match status" value="1"/>
</dbReference>
<dbReference type="EMBL" id="JAFBBK010000001">
    <property type="protein sequence ID" value="MBM7416204.1"/>
    <property type="molecule type" value="Genomic_DNA"/>
</dbReference>
<evidence type="ECO:0000256" key="1">
    <source>
        <dbReference type="ARBA" id="ARBA00005525"/>
    </source>
</evidence>
<dbReference type="PIRSF" id="PIRSF000193">
    <property type="entry name" value="Pyrrol-5-carb_rd"/>
    <property type="match status" value="1"/>
</dbReference>
<dbReference type="Proteomes" id="UP000703038">
    <property type="component" value="Unassembled WGS sequence"/>
</dbReference>
<feature type="domain" description="Pyrroline-5-carboxylate reductase dimerisation" evidence="8">
    <location>
        <begin position="162"/>
        <end position="264"/>
    </location>
</feature>
<dbReference type="PROSITE" id="PS00521">
    <property type="entry name" value="P5CR"/>
    <property type="match status" value="1"/>
</dbReference>
<name>A0ABS2KW81_9NOCA</name>
<dbReference type="NCBIfam" id="TIGR00112">
    <property type="entry name" value="proC"/>
    <property type="match status" value="1"/>
</dbReference>
<comment type="similarity">
    <text evidence="1 4 6">Belongs to the pyrroline-5-carboxylate reductase family.</text>
</comment>
<dbReference type="RefSeq" id="WP_204869058.1">
    <property type="nucleotide sequence ID" value="NZ_JAFBBK010000001.1"/>
</dbReference>
<evidence type="ECO:0000259" key="7">
    <source>
        <dbReference type="Pfam" id="PF03807"/>
    </source>
</evidence>
<dbReference type="PANTHER" id="PTHR11645">
    <property type="entry name" value="PYRROLINE-5-CARBOXYLATE REDUCTASE"/>
    <property type="match status" value="1"/>
</dbReference>
<dbReference type="InterPro" id="IPR028939">
    <property type="entry name" value="P5C_Rdtase_cat_N"/>
</dbReference>
<comment type="catalytic activity">
    <reaction evidence="4 6">
        <text>L-proline + NADP(+) = (S)-1-pyrroline-5-carboxylate + NADPH + 2 H(+)</text>
        <dbReference type="Rhea" id="RHEA:14109"/>
        <dbReference type="ChEBI" id="CHEBI:15378"/>
        <dbReference type="ChEBI" id="CHEBI:17388"/>
        <dbReference type="ChEBI" id="CHEBI:57783"/>
        <dbReference type="ChEBI" id="CHEBI:58349"/>
        <dbReference type="ChEBI" id="CHEBI:60039"/>
        <dbReference type="EC" id="1.5.1.2"/>
    </reaction>
</comment>
<comment type="catalytic activity">
    <reaction evidence="4">
        <text>L-proline + NAD(+) = (S)-1-pyrroline-5-carboxylate + NADH + 2 H(+)</text>
        <dbReference type="Rhea" id="RHEA:14105"/>
        <dbReference type="ChEBI" id="CHEBI:15378"/>
        <dbReference type="ChEBI" id="CHEBI:17388"/>
        <dbReference type="ChEBI" id="CHEBI:57540"/>
        <dbReference type="ChEBI" id="CHEBI:57945"/>
        <dbReference type="ChEBI" id="CHEBI:60039"/>
        <dbReference type="EC" id="1.5.1.2"/>
    </reaction>
</comment>
<dbReference type="SUPFAM" id="SSF48179">
    <property type="entry name" value="6-phosphogluconate dehydrogenase C-terminal domain-like"/>
    <property type="match status" value="1"/>
</dbReference>
<dbReference type="InterPro" id="IPR000304">
    <property type="entry name" value="Pyrroline-COOH_reductase"/>
</dbReference>
<comment type="subcellular location">
    <subcellularLocation>
        <location evidence="4">Cytoplasm</location>
    </subcellularLocation>
</comment>
<dbReference type="Pfam" id="PF03807">
    <property type="entry name" value="F420_oxidored"/>
    <property type="match status" value="1"/>
</dbReference>
<evidence type="ECO:0000256" key="2">
    <source>
        <dbReference type="ARBA" id="ARBA00022857"/>
    </source>
</evidence>
<proteinExistence type="inferred from homology"/>
<evidence type="ECO:0000259" key="8">
    <source>
        <dbReference type="Pfam" id="PF14748"/>
    </source>
</evidence>
<keyword evidence="2 4" id="KW-0521">NADP</keyword>
<accession>A0ABS2KW81</accession>
<dbReference type="Gene3D" id="3.40.50.720">
    <property type="entry name" value="NAD(P)-binding Rossmann-like Domain"/>
    <property type="match status" value="1"/>
</dbReference>
<dbReference type="InterPro" id="IPR029036">
    <property type="entry name" value="P5CR_dimer"/>
</dbReference>
<evidence type="ECO:0000256" key="5">
    <source>
        <dbReference type="NCBIfam" id="TIGR00112"/>
    </source>
</evidence>
<keyword evidence="4 6" id="KW-0641">Proline biosynthesis</keyword>
<evidence type="ECO:0000313" key="9">
    <source>
        <dbReference type="EMBL" id="MBM7416204.1"/>
    </source>
</evidence>
<keyword evidence="3 4" id="KW-0560">Oxidoreductase</keyword>
<evidence type="ECO:0000313" key="10">
    <source>
        <dbReference type="Proteomes" id="UP000703038"/>
    </source>
</evidence>
<dbReference type="GO" id="GO:0004735">
    <property type="term" value="F:pyrroline-5-carboxylate reductase activity"/>
    <property type="evidence" value="ECO:0007669"/>
    <property type="project" value="UniProtKB-EC"/>
</dbReference>
<comment type="function">
    <text evidence="4">Catalyzes the reduction of 1-pyrroline-5-carboxylate (PCA) to L-proline.</text>
</comment>
<dbReference type="Gene3D" id="1.10.3730.10">
    <property type="entry name" value="ProC C-terminal domain-like"/>
    <property type="match status" value="1"/>
</dbReference>
<reference evidence="9 10" key="1">
    <citation type="submission" date="2021-01" db="EMBL/GenBank/DDBJ databases">
        <title>Genomics of switchgrass bacterial isolates.</title>
        <authorList>
            <person name="Shade A."/>
        </authorList>
    </citation>
    <scope>NUCLEOTIDE SEQUENCE [LARGE SCALE GENOMIC DNA]</scope>
    <source>
        <strain evidence="9 10">PvP111</strain>
    </source>
</reference>
<dbReference type="HAMAP" id="MF_01925">
    <property type="entry name" value="P5C_reductase"/>
    <property type="match status" value="1"/>
</dbReference>
<organism evidence="9 10">
    <name type="scientific">Rhodococcoides corynebacterioides</name>
    <dbReference type="NCBI Taxonomy" id="53972"/>
    <lineage>
        <taxon>Bacteria</taxon>
        <taxon>Bacillati</taxon>
        <taxon>Actinomycetota</taxon>
        <taxon>Actinomycetes</taxon>
        <taxon>Mycobacteriales</taxon>
        <taxon>Nocardiaceae</taxon>
        <taxon>Rhodococcoides</taxon>
    </lineage>
</organism>
<evidence type="ECO:0000256" key="6">
    <source>
        <dbReference type="RuleBase" id="RU003903"/>
    </source>
</evidence>
<dbReference type="SUPFAM" id="SSF51735">
    <property type="entry name" value="NAD(P)-binding Rossmann-fold domains"/>
    <property type="match status" value="1"/>
</dbReference>
<dbReference type="InterPro" id="IPR008927">
    <property type="entry name" value="6-PGluconate_DH-like_C_sf"/>
</dbReference>
<protein>
    <recommendedName>
        <fullName evidence="4 5">Pyrroline-5-carboxylate reductase</fullName>
        <shortName evidence="4">P5C reductase</shortName>
        <shortName evidence="4">P5CR</shortName>
        <ecNumber evidence="4 5">1.5.1.2</ecNumber>
    </recommendedName>
    <alternativeName>
        <fullName evidence="4">PCA reductase</fullName>
    </alternativeName>
</protein>
<keyword evidence="4 6" id="KW-0028">Amino-acid biosynthesis</keyword>
<evidence type="ECO:0000256" key="3">
    <source>
        <dbReference type="ARBA" id="ARBA00023002"/>
    </source>
</evidence>
<sequence>MTRIAVIGGGRIGEALIAGLIEGGLPTGNVVLAEKYPARADAVATQFGIRTTSVIDAIEGADVIVVAVKPDDVDSVITQMSKAELNGEREQIIVTMAAGVTASRYEPKLPAGIPIVRVMPNTPMLVGEAMSVLAPGRHARSEHIETVRKLLGTVGKTAVVSEDKIDAVTAVSGSGPAYFFLMAEAMIDAAVGLGLPRDTATTLVVQTMVGSAAMLDRSDESPQELRAGVTSPGGTTAAAIAQLERKGFRAALLDAIDAAKERGTALGSAAE</sequence>
<dbReference type="EC" id="1.5.1.2" evidence="4 5"/>
<keyword evidence="10" id="KW-1185">Reference proteome</keyword>
<comment type="caution">
    <text evidence="9">The sequence shown here is derived from an EMBL/GenBank/DDBJ whole genome shotgun (WGS) entry which is preliminary data.</text>
</comment>
<keyword evidence="4" id="KW-0963">Cytoplasm</keyword>
<dbReference type="InterPro" id="IPR053790">
    <property type="entry name" value="P5CR-like_CS"/>
</dbReference>